<comment type="caution">
    <text evidence="3">The sequence shown here is derived from an EMBL/GenBank/DDBJ whole genome shotgun (WGS) entry which is preliminary data.</text>
</comment>
<dbReference type="InterPro" id="IPR002843">
    <property type="entry name" value="ATPase_V0-cplx_csu/dsu"/>
</dbReference>
<dbReference type="OrthoDB" id="9816136at2"/>
<dbReference type="AlphaFoldDB" id="A0A923HZS8"/>
<dbReference type="PANTHER" id="PTHR38682:SF1">
    <property type="entry name" value="V-TYPE ATP SYNTHASE SUBUNIT C"/>
    <property type="match status" value="1"/>
</dbReference>
<evidence type="ECO:0000256" key="2">
    <source>
        <dbReference type="ARBA" id="ARBA00023065"/>
    </source>
</evidence>
<keyword evidence="4" id="KW-1185">Reference proteome</keyword>
<dbReference type="InterPro" id="IPR036079">
    <property type="entry name" value="ATPase_csu/dsu_sf"/>
</dbReference>
<dbReference type="Proteomes" id="UP000616595">
    <property type="component" value="Unassembled WGS sequence"/>
</dbReference>
<keyword evidence="1" id="KW-0813">Transport</keyword>
<reference evidence="3" key="1">
    <citation type="submission" date="2019-10" db="EMBL/GenBank/DDBJ databases">
        <authorList>
            <person name="Ross D.E."/>
            <person name="Gulliver D."/>
        </authorList>
    </citation>
    <scope>NUCLEOTIDE SEQUENCE</scope>
    <source>
        <strain evidence="3">DER-2019</strain>
    </source>
</reference>
<dbReference type="Pfam" id="PF01992">
    <property type="entry name" value="vATP-synt_AC39"/>
    <property type="match status" value="1"/>
</dbReference>
<proteinExistence type="predicted"/>
<reference evidence="3" key="2">
    <citation type="submission" date="2020-10" db="EMBL/GenBank/DDBJ databases">
        <title>Comparative genomics of the Acetobacterium genus.</title>
        <authorList>
            <person name="Marshall C."/>
            <person name="May H."/>
            <person name="Norman S."/>
        </authorList>
    </citation>
    <scope>NUCLEOTIDE SEQUENCE</scope>
    <source>
        <strain evidence="3">DER-2019</strain>
    </source>
</reference>
<dbReference type="EMBL" id="WJBD01000021">
    <property type="protein sequence ID" value="MBC3889629.1"/>
    <property type="molecule type" value="Genomic_DNA"/>
</dbReference>
<protein>
    <submittedName>
        <fullName evidence="3">ATPase</fullName>
    </submittedName>
</protein>
<dbReference type="PANTHER" id="PTHR38682">
    <property type="entry name" value="V-TYPE ATP SYNTHASE SUBUNIT C"/>
    <property type="match status" value="1"/>
</dbReference>
<dbReference type="GO" id="GO:0046961">
    <property type="term" value="F:proton-transporting ATPase activity, rotational mechanism"/>
    <property type="evidence" value="ECO:0007669"/>
    <property type="project" value="InterPro"/>
</dbReference>
<dbReference type="Gene3D" id="1.10.132.50">
    <property type="entry name" value="ATP synthase (C/AC39) subunit, domain 3"/>
    <property type="match status" value="3"/>
</dbReference>
<keyword evidence="2" id="KW-0406">Ion transport</keyword>
<dbReference type="InterPro" id="IPR050873">
    <property type="entry name" value="V-ATPase_V0D/AC39_subunit"/>
</dbReference>
<gene>
    <name evidence="3" type="ORF">GH810_15050</name>
</gene>
<organism evidence="3 4">
    <name type="scientific">Acetobacterium paludosum</name>
    <dbReference type="NCBI Taxonomy" id="52693"/>
    <lineage>
        <taxon>Bacteria</taxon>
        <taxon>Bacillati</taxon>
        <taxon>Bacillota</taxon>
        <taxon>Clostridia</taxon>
        <taxon>Eubacteriales</taxon>
        <taxon>Eubacteriaceae</taxon>
        <taxon>Acetobacterium</taxon>
    </lineage>
</organism>
<name>A0A923HZS8_9FIRM</name>
<evidence type="ECO:0000313" key="3">
    <source>
        <dbReference type="EMBL" id="MBC3889629.1"/>
    </source>
</evidence>
<evidence type="ECO:0000256" key="1">
    <source>
        <dbReference type="ARBA" id="ARBA00022448"/>
    </source>
</evidence>
<accession>A0A923HZS8</accession>
<sequence length="333" mass="40243">MRAQKIKAADYIELIKAQNLTAVFQYLRDHTYYGEFLKNLDPLNLHRTQIEVRLSDLKVQETEKLMHYLYGKDKSFFKMLLVQLEVESLIVLIRGIARNDDLESLRGLIVYSKKYTNVPFERLFRVKDWEQFKKLLIDTDYYRVLEIFKDASIEQDLVMIEKSLDRYYYDLLKKRLIELDKKINRDLIKAQRRHFDLLNLVWIYRGLKFYNLSREALIAYSLRGGLEINERRLSQLVDAKNTEEMKEQLINSDYAFLFNHTKTIDLYMERRMKRYLYYLYLKLFSIGSDNLGRAFAYIQLLDFEIADITSIIESKRYRMEPAEIKYYLIRSFD</sequence>
<dbReference type="InterPro" id="IPR044911">
    <property type="entry name" value="V-type_ATPase_csu/dsu_dom_3"/>
</dbReference>
<dbReference type="SUPFAM" id="SSF103486">
    <property type="entry name" value="V-type ATP synthase subunit C"/>
    <property type="match status" value="1"/>
</dbReference>
<evidence type="ECO:0000313" key="4">
    <source>
        <dbReference type="Proteomes" id="UP000616595"/>
    </source>
</evidence>